<sequence>MTSIKLNVGGFASSGDYLVTILPMNSKLEAEVYIPTRAITFVKKGDEVNLKLEAFPFQKYGISKGVVSHISKSIVFASETTSKISFNEPVYKVTIKLLEQYIMAYGNETYFIPGMLLQADIDTGKRTLMEWLLEPLYIINGY</sequence>
<evidence type="ECO:0000259" key="5">
    <source>
        <dbReference type="Pfam" id="PF26002"/>
    </source>
</evidence>
<dbReference type="Proteomes" id="UP000773469">
    <property type="component" value="Unassembled WGS sequence"/>
</dbReference>
<comment type="caution">
    <text evidence="6">The sequence shown here is derived from an EMBL/GenBank/DDBJ whole genome shotgun (WGS) entry which is preliminary data.</text>
</comment>
<proteinExistence type="predicted"/>
<accession>A0ABQ4NXB7</accession>
<gene>
    <name evidence="6" type="ORF">TUM3794_12760</name>
</gene>
<name>A0ABQ4NXB7_SHECO</name>
<keyword evidence="7" id="KW-1185">Reference proteome</keyword>
<dbReference type="PRINTS" id="PR01490">
    <property type="entry name" value="RTXTOXIND"/>
</dbReference>
<dbReference type="PANTHER" id="PTHR30386:SF26">
    <property type="entry name" value="TRANSPORT PROTEIN COMB"/>
    <property type="match status" value="1"/>
</dbReference>
<dbReference type="InterPro" id="IPR050739">
    <property type="entry name" value="MFP"/>
</dbReference>
<feature type="domain" description="AprE-like beta-barrel" evidence="5">
    <location>
        <begin position="28"/>
        <end position="124"/>
    </location>
</feature>
<dbReference type="EMBL" id="BPEU01000007">
    <property type="protein sequence ID" value="GIU39016.1"/>
    <property type="molecule type" value="Genomic_DNA"/>
</dbReference>
<keyword evidence="2" id="KW-0812">Transmembrane</keyword>
<evidence type="ECO:0000313" key="7">
    <source>
        <dbReference type="Proteomes" id="UP000773469"/>
    </source>
</evidence>
<organism evidence="6 7">
    <name type="scientific">Shewanella colwelliana</name>
    <name type="common">Alteromonas colwelliana</name>
    <dbReference type="NCBI Taxonomy" id="23"/>
    <lineage>
        <taxon>Bacteria</taxon>
        <taxon>Pseudomonadati</taxon>
        <taxon>Pseudomonadota</taxon>
        <taxon>Gammaproteobacteria</taxon>
        <taxon>Alteromonadales</taxon>
        <taxon>Shewanellaceae</taxon>
        <taxon>Shewanella</taxon>
    </lineage>
</organism>
<evidence type="ECO:0000256" key="3">
    <source>
        <dbReference type="ARBA" id="ARBA00022989"/>
    </source>
</evidence>
<dbReference type="Pfam" id="PF26002">
    <property type="entry name" value="Beta-barrel_AprE"/>
    <property type="match status" value="1"/>
</dbReference>
<dbReference type="PANTHER" id="PTHR30386">
    <property type="entry name" value="MEMBRANE FUSION SUBUNIT OF EMRAB-TOLC MULTIDRUG EFFLUX PUMP"/>
    <property type="match status" value="1"/>
</dbReference>
<dbReference type="Gene3D" id="2.40.30.170">
    <property type="match status" value="1"/>
</dbReference>
<evidence type="ECO:0000256" key="4">
    <source>
        <dbReference type="ARBA" id="ARBA00023136"/>
    </source>
</evidence>
<dbReference type="InterPro" id="IPR058982">
    <property type="entry name" value="Beta-barrel_AprE"/>
</dbReference>
<protein>
    <recommendedName>
        <fullName evidence="5">AprE-like beta-barrel domain-containing protein</fullName>
    </recommendedName>
</protein>
<evidence type="ECO:0000313" key="6">
    <source>
        <dbReference type="EMBL" id="GIU39016.1"/>
    </source>
</evidence>
<comment type="subcellular location">
    <subcellularLocation>
        <location evidence="1">Membrane</location>
        <topology evidence="1">Single-pass membrane protein</topology>
    </subcellularLocation>
</comment>
<keyword evidence="3" id="KW-1133">Transmembrane helix</keyword>
<keyword evidence="4" id="KW-0472">Membrane</keyword>
<evidence type="ECO:0000256" key="1">
    <source>
        <dbReference type="ARBA" id="ARBA00004167"/>
    </source>
</evidence>
<reference evidence="6 7" key="1">
    <citation type="submission" date="2021-05" db="EMBL/GenBank/DDBJ databases">
        <title>Molecular characterization for Shewanella algae harboring chromosomal blaOXA-55-like strains isolated from clinical and environment sample.</title>
        <authorList>
            <person name="Ohama Y."/>
            <person name="Aoki K."/>
            <person name="Harada S."/>
            <person name="Moriya K."/>
            <person name="Ishii Y."/>
            <person name="Tateda K."/>
        </authorList>
    </citation>
    <scope>NUCLEOTIDE SEQUENCE [LARGE SCALE GENOMIC DNA]</scope>
    <source>
        <strain evidence="6 7">MBTL60-118</strain>
    </source>
</reference>
<evidence type="ECO:0000256" key="2">
    <source>
        <dbReference type="ARBA" id="ARBA00022692"/>
    </source>
</evidence>